<organism evidence="1 2">
    <name type="scientific">Lasius niger</name>
    <name type="common">Black garden ant</name>
    <dbReference type="NCBI Taxonomy" id="67767"/>
    <lineage>
        <taxon>Eukaryota</taxon>
        <taxon>Metazoa</taxon>
        <taxon>Ecdysozoa</taxon>
        <taxon>Arthropoda</taxon>
        <taxon>Hexapoda</taxon>
        <taxon>Insecta</taxon>
        <taxon>Pterygota</taxon>
        <taxon>Neoptera</taxon>
        <taxon>Endopterygota</taxon>
        <taxon>Hymenoptera</taxon>
        <taxon>Apocrita</taxon>
        <taxon>Aculeata</taxon>
        <taxon>Formicoidea</taxon>
        <taxon>Formicidae</taxon>
        <taxon>Formicinae</taxon>
        <taxon>Lasius</taxon>
        <taxon>Lasius</taxon>
    </lineage>
</organism>
<gene>
    <name evidence="1" type="ORF">RF55_8500</name>
</gene>
<evidence type="ECO:0000313" key="2">
    <source>
        <dbReference type="Proteomes" id="UP000036403"/>
    </source>
</evidence>
<name>A0A0J7NGE3_LASNI</name>
<accession>A0A0J7NGE3</accession>
<reference evidence="1 2" key="1">
    <citation type="submission" date="2015-04" db="EMBL/GenBank/DDBJ databases">
        <title>Lasius niger genome sequencing.</title>
        <authorList>
            <person name="Konorov E.A."/>
            <person name="Nikitin M.A."/>
            <person name="Kirill M.V."/>
            <person name="Chang P."/>
        </authorList>
    </citation>
    <scope>NUCLEOTIDE SEQUENCE [LARGE SCALE GENOMIC DNA]</scope>
    <source>
        <tissue evidence="1">Whole</tissue>
    </source>
</reference>
<comment type="caution">
    <text evidence="1">The sequence shown here is derived from an EMBL/GenBank/DDBJ whole genome shotgun (WGS) entry which is preliminary data.</text>
</comment>
<protein>
    <submittedName>
        <fullName evidence="1">Uncharacterized protein</fullName>
    </submittedName>
</protein>
<dbReference type="Proteomes" id="UP000036403">
    <property type="component" value="Unassembled WGS sequence"/>
</dbReference>
<dbReference type="PaxDb" id="67767-A0A0J7NGE3"/>
<dbReference type="EMBL" id="LBMM01005321">
    <property type="protein sequence ID" value="KMQ91610.1"/>
    <property type="molecule type" value="Genomic_DNA"/>
</dbReference>
<keyword evidence="2" id="KW-1185">Reference proteome</keyword>
<proteinExistence type="predicted"/>
<feature type="non-terminal residue" evidence="1">
    <location>
        <position position="26"/>
    </location>
</feature>
<sequence>MSVRIVVSVTELTNMDAKDRYVVEGI</sequence>
<evidence type="ECO:0000313" key="1">
    <source>
        <dbReference type="EMBL" id="KMQ91610.1"/>
    </source>
</evidence>
<dbReference type="AlphaFoldDB" id="A0A0J7NGE3"/>